<evidence type="ECO:0000313" key="1">
    <source>
        <dbReference type="EMBL" id="CAG8781458.1"/>
    </source>
</evidence>
<proteinExistence type="predicted"/>
<gene>
    <name evidence="1" type="ORF">SPELUC_LOCUS16444</name>
</gene>
<feature type="non-terminal residue" evidence="1">
    <location>
        <position position="92"/>
    </location>
</feature>
<protein>
    <submittedName>
        <fullName evidence="1">7125_t:CDS:1</fullName>
    </submittedName>
</protein>
<dbReference type="EMBL" id="CAJVPW010060961">
    <property type="protein sequence ID" value="CAG8781458.1"/>
    <property type="molecule type" value="Genomic_DNA"/>
</dbReference>
<name>A0ACA9R8A6_9GLOM</name>
<accession>A0ACA9R8A6</accession>
<keyword evidence="2" id="KW-1185">Reference proteome</keyword>
<feature type="non-terminal residue" evidence="1">
    <location>
        <position position="1"/>
    </location>
</feature>
<organism evidence="1 2">
    <name type="scientific">Cetraspora pellucida</name>
    <dbReference type="NCBI Taxonomy" id="1433469"/>
    <lineage>
        <taxon>Eukaryota</taxon>
        <taxon>Fungi</taxon>
        <taxon>Fungi incertae sedis</taxon>
        <taxon>Mucoromycota</taxon>
        <taxon>Glomeromycotina</taxon>
        <taxon>Glomeromycetes</taxon>
        <taxon>Diversisporales</taxon>
        <taxon>Gigasporaceae</taxon>
        <taxon>Cetraspora</taxon>
    </lineage>
</organism>
<dbReference type="Proteomes" id="UP000789366">
    <property type="component" value="Unassembled WGS sequence"/>
</dbReference>
<evidence type="ECO:0000313" key="2">
    <source>
        <dbReference type="Proteomes" id="UP000789366"/>
    </source>
</evidence>
<comment type="caution">
    <text evidence="1">The sequence shown here is derived from an EMBL/GenBank/DDBJ whole genome shotgun (WGS) entry which is preliminary data.</text>
</comment>
<sequence length="92" mass="10582">NLKSQQLTNLLQEFVENISEQSDSGESLQAVDTNDKNSITPQLKNSKKHHRKRRPLGTKRFKSSHEGHGSKIKHQRRCKKCGNTGHYQKNCK</sequence>
<reference evidence="1" key="1">
    <citation type="submission" date="2021-06" db="EMBL/GenBank/DDBJ databases">
        <authorList>
            <person name="Kallberg Y."/>
            <person name="Tangrot J."/>
            <person name="Rosling A."/>
        </authorList>
    </citation>
    <scope>NUCLEOTIDE SEQUENCE</scope>
    <source>
        <strain evidence="1">28 12/20/2015</strain>
    </source>
</reference>